<evidence type="ECO:0008006" key="3">
    <source>
        <dbReference type="Google" id="ProtNLM"/>
    </source>
</evidence>
<dbReference type="KEGG" id="cpin:CPIN18020_0662"/>
<evidence type="ECO:0000313" key="2">
    <source>
        <dbReference type="Proteomes" id="UP000190868"/>
    </source>
</evidence>
<protein>
    <recommendedName>
        <fullName evidence="3">Histidine kinase</fullName>
    </recommendedName>
</protein>
<dbReference type="AlphaFoldDB" id="A0A1S6U6W2"/>
<name>A0A1S6U6W2_9BACT</name>
<gene>
    <name evidence="1" type="ORF">CPIN18021_0666</name>
</gene>
<dbReference type="Proteomes" id="UP000190868">
    <property type="component" value="Chromosome"/>
</dbReference>
<proteinExistence type="predicted"/>
<keyword evidence="2" id="KW-1185">Reference proteome</keyword>
<sequence length="77" mass="9405">MDKKEIAKIIKKDITTLYNWEKRNPELYKAVYEYFNGIQLTEDEKKIIELFNKLNNKEKEYYVSEITARILKKEIDK</sequence>
<evidence type="ECO:0000313" key="1">
    <source>
        <dbReference type="EMBL" id="AQW87481.1"/>
    </source>
</evidence>
<dbReference type="RefSeq" id="WP_069637210.1">
    <property type="nucleotide sequence ID" value="NZ_CP017258.1"/>
</dbReference>
<reference evidence="2" key="1">
    <citation type="submission" date="2016-09" db="EMBL/GenBank/DDBJ databases">
        <title>Comparative genomics of the Campylobacter concisus group.</title>
        <authorList>
            <person name="Miller W.G."/>
            <person name="Yee E."/>
            <person name="Chapman M.H."/>
            <person name="Huynh S."/>
            <person name="Bono J.L."/>
            <person name="On S.L.W."/>
            <person name="StLeger J."/>
            <person name="Foster G."/>
            <person name="Parker C.T."/>
        </authorList>
    </citation>
    <scope>NUCLEOTIDE SEQUENCE [LARGE SCALE GENOMIC DNA]</scope>
    <source>
        <strain evidence="2">RM18021</strain>
    </source>
</reference>
<accession>A0A1S6U6W2</accession>
<dbReference type="EMBL" id="CP017258">
    <property type="protein sequence ID" value="AQW87481.1"/>
    <property type="molecule type" value="Genomic_DNA"/>
</dbReference>
<organism evidence="1 2">
    <name type="scientific">Campylobacter pinnipediorum subsp. caledonicus</name>
    <dbReference type="NCBI Taxonomy" id="1874362"/>
    <lineage>
        <taxon>Bacteria</taxon>
        <taxon>Pseudomonadati</taxon>
        <taxon>Campylobacterota</taxon>
        <taxon>Epsilonproteobacteria</taxon>
        <taxon>Campylobacterales</taxon>
        <taxon>Campylobacteraceae</taxon>
        <taxon>Campylobacter</taxon>
    </lineage>
</organism>